<dbReference type="GO" id="GO:0042925">
    <property type="term" value="F:benzoate transmembrane transporter activity"/>
    <property type="evidence" value="ECO:0007669"/>
    <property type="project" value="InterPro"/>
</dbReference>
<dbReference type="InterPro" id="IPR004711">
    <property type="entry name" value="Benzoate_Transporter"/>
</dbReference>
<evidence type="ECO:0008006" key="3">
    <source>
        <dbReference type="Google" id="ProtNLM"/>
    </source>
</evidence>
<dbReference type="Pfam" id="PF03594">
    <property type="entry name" value="BenE"/>
    <property type="match status" value="1"/>
</dbReference>
<accession>A0A919HLT5</accession>
<protein>
    <recommendedName>
        <fullName evidence="3">Benzoate transport protein</fullName>
    </recommendedName>
</protein>
<gene>
    <name evidence="1" type="ORF">KPZU09_09670</name>
</gene>
<dbReference type="AlphaFoldDB" id="A0A919HLT5"/>
<dbReference type="PANTHER" id="PTHR30199:SF0">
    <property type="entry name" value="INNER MEMBRANE PROTEIN YDCO"/>
    <property type="match status" value="1"/>
</dbReference>
<reference evidence="1" key="1">
    <citation type="submission" date="2020-10" db="EMBL/GenBank/DDBJ databases">
        <title>Genome Sequence of ESBL Producing Zambian Clinical Strains.</title>
        <authorList>
            <person name="Shawa M."/>
            <person name="Furuta Y."/>
            <person name="Simbotwe M."/>
            <person name="Mulenga E."/>
            <person name="Mubanga M."/>
            <person name="Mulenga G."/>
            <person name="Kaile C."/>
            <person name="Zorigt T."/>
            <person name="Hang'ombe B."/>
            <person name="Higashi H."/>
        </authorList>
    </citation>
    <scope>NUCLEOTIDE SEQUENCE</scope>
    <source>
        <strain evidence="1">Zam_UTH_09</strain>
    </source>
</reference>
<evidence type="ECO:0000313" key="1">
    <source>
        <dbReference type="EMBL" id="GHK51231.1"/>
    </source>
</evidence>
<dbReference type="GO" id="GO:0005886">
    <property type="term" value="C:plasma membrane"/>
    <property type="evidence" value="ECO:0007669"/>
    <property type="project" value="TreeGrafter"/>
</dbReference>
<dbReference type="EMBL" id="BNFF01000001">
    <property type="protein sequence ID" value="GHK51231.1"/>
    <property type="molecule type" value="Genomic_DNA"/>
</dbReference>
<sequence>MLAGLALLGTIGGSLFQAVHQASERDAAVLTFTVTASGNGSAFWGVVLGGVSYGVLSALRPLGGRRPVAVDG</sequence>
<evidence type="ECO:0000313" key="2">
    <source>
        <dbReference type="Proteomes" id="UP000655094"/>
    </source>
</evidence>
<comment type="caution">
    <text evidence="1">The sequence shown here is derived from an EMBL/GenBank/DDBJ whole genome shotgun (WGS) entry which is preliminary data.</text>
</comment>
<dbReference type="PANTHER" id="PTHR30199">
    <property type="entry name" value="MFS FAMILY TRANSPORTER, PREDICTED SUBSTRATE BENZOATE"/>
    <property type="match status" value="1"/>
</dbReference>
<dbReference type="Proteomes" id="UP000655094">
    <property type="component" value="Unassembled WGS sequence"/>
</dbReference>
<organism evidence="1 2">
    <name type="scientific">Klebsiella pneumoniae</name>
    <dbReference type="NCBI Taxonomy" id="573"/>
    <lineage>
        <taxon>Bacteria</taxon>
        <taxon>Pseudomonadati</taxon>
        <taxon>Pseudomonadota</taxon>
        <taxon>Gammaproteobacteria</taxon>
        <taxon>Enterobacterales</taxon>
        <taxon>Enterobacteriaceae</taxon>
        <taxon>Klebsiella/Raoultella group</taxon>
        <taxon>Klebsiella</taxon>
        <taxon>Klebsiella pneumoniae complex</taxon>
    </lineage>
</organism>
<proteinExistence type="predicted"/>
<name>A0A919HLT5_KLEPN</name>